<keyword evidence="6" id="KW-0223">Dioxygenase</keyword>
<evidence type="ECO:0000256" key="5">
    <source>
        <dbReference type="ARBA" id="ARBA00023002"/>
    </source>
</evidence>
<dbReference type="GO" id="GO:0051213">
    <property type="term" value="F:dioxygenase activity"/>
    <property type="evidence" value="ECO:0007669"/>
    <property type="project" value="UniProtKB-KW"/>
</dbReference>
<comment type="caution">
    <text evidence="6">The sequence shown here is derived from an EMBL/GenBank/DDBJ whole genome shotgun (WGS) entry which is preliminary data.</text>
</comment>
<dbReference type="RefSeq" id="WP_075858269.1">
    <property type="nucleotide sequence ID" value="NZ_BDJK01000006.1"/>
</dbReference>
<keyword evidence="3" id="KW-0285">Flavoprotein</keyword>
<reference evidence="7" key="1">
    <citation type="submission" date="2016-12" db="EMBL/GenBank/DDBJ databases">
        <title>Draft Genome Sequences od Carboxydothermus pertinax and islandicus, Hydrogenogenic Carboxydotrophic Bacteria.</title>
        <authorList>
            <person name="Fukuyama Y."/>
            <person name="Ohmae K."/>
            <person name="Yoneda Y."/>
            <person name="Yoshida T."/>
            <person name="Sako Y."/>
        </authorList>
    </citation>
    <scope>NUCLEOTIDE SEQUENCE [LARGE SCALE GENOMIC DNA]</scope>
    <source>
        <strain evidence="7">Ug1</strain>
    </source>
</reference>
<evidence type="ECO:0000313" key="7">
    <source>
        <dbReference type="Proteomes" id="UP000187485"/>
    </source>
</evidence>
<organism evidence="6 7">
    <name type="scientific">Carboxydothermus pertinax</name>
    <dbReference type="NCBI Taxonomy" id="870242"/>
    <lineage>
        <taxon>Bacteria</taxon>
        <taxon>Bacillati</taxon>
        <taxon>Bacillota</taxon>
        <taxon>Clostridia</taxon>
        <taxon>Thermoanaerobacterales</taxon>
        <taxon>Thermoanaerobacteraceae</taxon>
        <taxon>Carboxydothermus</taxon>
    </lineage>
</organism>
<evidence type="ECO:0000256" key="4">
    <source>
        <dbReference type="ARBA" id="ARBA00022643"/>
    </source>
</evidence>
<comment type="function">
    <text evidence="1">Nitronate monooxygenase that uses molecular oxygen to catalyze the oxidative denitrification of alkyl nitronates. Acts on propionate 3-nitronate (P3N), the presumed physiological substrate. Probably functions in the detoxification of P3N, a metabolic poison produced by plants and fungi as a defense mechanism.</text>
</comment>
<dbReference type="Pfam" id="PF03060">
    <property type="entry name" value="NMO"/>
    <property type="match status" value="2"/>
</dbReference>
<evidence type="ECO:0000256" key="2">
    <source>
        <dbReference type="ARBA" id="ARBA00013457"/>
    </source>
</evidence>
<dbReference type="EMBL" id="BDJK01000006">
    <property type="protein sequence ID" value="GAV21818.1"/>
    <property type="molecule type" value="Genomic_DNA"/>
</dbReference>
<accession>A0A1L8CSB6</accession>
<sequence>MSFPILNFKGKTTRYPIIQGGMAVKISTASLASAVANAGGIGLIAASGLTSEELVAEIKRARKLTSGIIGINIMFAVTRFRELVLTALKEGIDLVVTGAGFSRDVFSLGREFNTPVVSIVSSAKLAKIAESYGAAAVVVEGKEAGGHLGTDKSIWQILPEVVKAVKIPVIAAGGILTRVDIKKAFKIGAAGVQMATRFVLTRECEVHENYKNLYLKANREEVVIIESPVGLLGRALKNRFVERLFAGEDLTPKRCENCLKKCRRNFCIMEALERARLGDMENGLVFSGERVGEIKEIKSVPEIIRELFLGVE</sequence>
<evidence type="ECO:0000256" key="1">
    <source>
        <dbReference type="ARBA" id="ARBA00003535"/>
    </source>
</evidence>
<protein>
    <recommendedName>
        <fullName evidence="2">Probable nitronate monooxygenase</fullName>
    </recommendedName>
</protein>
<dbReference type="PANTHER" id="PTHR32332:SF18">
    <property type="entry name" value="2-NITROPROPANE DIOXYGENASE"/>
    <property type="match status" value="1"/>
</dbReference>
<dbReference type="SUPFAM" id="SSF51412">
    <property type="entry name" value="Inosine monophosphate dehydrogenase (IMPDH)"/>
    <property type="match status" value="1"/>
</dbReference>
<dbReference type="InterPro" id="IPR013785">
    <property type="entry name" value="Aldolase_TIM"/>
</dbReference>
<keyword evidence="7" id="KW-1185">Reference proteome</keyword>
<dbReference type="STRING" id="870242.cpu_03280"/>
<keyword evidence="4" id="KW-0288">FMN</keyword>
<evidence type="ECO:0000313" key="6">
    <source>
        <dbReference type="EMBL" id="GAV21818.1"/>
    </source>
</evidence>
<gene>
    <name evidence="6" type="ORF">cpu_03280</name>
</gene>
<name>A0A1L8CSB6_9THEO</name>
<dbReference type="PANTHER" id="PTHR32332">
    <property type="entry name" value="2-NITROPROPANE DIOXYGENASE"/>
    <property type="match status" value="1"/>
</dbReference>
<proteinExistence type="predicted"/>
<dbReference type="Gene3D" id="3.20.20.70">
    <property type="entry name" value="Aldolase class I"/>
    <property type="match status" value="1"/>
</dbReference>
<dbReference type="OrthoDB" id="9778912at2"/>
<dbReference type="CDD" id="cd04730">
    <property type="entry name" value="NPD_like"/>
    <property type="match status" value="1"/>
</dbReference>
<dbReference type="GO" id="GO:0018580">
    <property type="term" value="F:nitronate monooxygenase activity"/>
    <property type="evidence" value="ECO:0007669"/>
    <property type="project" value="InterPro"/>
</dbReference>
<dbReference type="Proteomes" id="UP000187485">
    <property type="component" value="Unassembled WGS sequence"/>
</dbReference>
<dbReference type="AlphaFoldDB" id="A0A1L8CSB6"/>
<dbReference type="InterPro" id="IPR004136">
    <property type="entry name" value="NMO"/>
</dbReference>
<evidence type="ECO:0000256" key="3">
    <source>
        <dbReference type="ARBA" id="ARBA00022630"/>
    </source>
</evidence>
<keyword evidence="5" id="KW-0560">Oxidoreductase</keyword>